<feature type="region of interest" description="Disordered" evidence="1">
    <location>
        <begin position="19"/>
        <end position="47"/>
    </location>
</feature>
<dbReference type="Proteomes" id="UP000565572">
    <property type="component" value="Unassembled WGS sequence"/>
</dbReference>
<keyword evidence="2" id="KW-0456">Lyase</keyword>
<comment type="caution">
    <text evidence="2">The sequence shown here is derived from an EMBL/GenBank/DDBJ whole genome shotgun (WGS) entry which is preliminary data.</text>
</comment>
<keyword evidence="3" id="KW-1185">Reference proteome</keyword>
<name>A0A7W5P6Y1_9ACTN</name>
<sequence>MVFVMVVLALGLTTVLRPNPSAATEGAEAPAASVGSESPYGIGVDPARRWENDPMALEAVQAPVVLVEHADFPCPFCGVLSGCAPATFDEAEVESSRRELVDDERDR</sequence>
<dbReference type="GO" id="GO:0016829">
    <property type="term" value="F:lyase activity"/>
    <property type="evidence" value="ECO:0007669"/>
    <property type="project" value="UniProtKB-KW"/>
</dbReference>
<evidence type="ECO:0000313" key="2">
    <source>
        <dbReference type="EMBL" id="MBB3327005.1"/>
    </source>
</evidence>
<dbReference type="AlphaFoldDB" id="A0A7W5P6Y1"/>
<organism evidence="2 3">
    <name type="scientific">Microlunatus antarcticus</name>
    <dbReference type="NCBI Taxonomy" id="53388"/>
    <lineage>
        <taxon>Bacteria</taxon>
        <taxon>Bacillati</taxon>
        <taxon>Actinomycetota</taxon>
        <taxon>Actinomycetes</taxon>
        <taxon>Propionibacteriales</taxon>
        <taxon>Propionibacteriaceae</taxon>
        <taxon>Microlunatus</taxon>
    </lineage>
</organism>
<dbReference type="RefSeq" id="WP_183337926.1">
    <property type="nucleotide sequence ID" value="NZ_JACHZG010000001.1"/>
</dbReference>
<accession>A0A7W5P6Y1</accession>
<reference evidence="2 3" key="1">
    <citation type="submission" date="2020-08" db="EMBL/GenBank/DDBJ databases">
        <title>Sequencing the genomes of 1000 actinobacteria strains.</title>
        <authorList>
            <person name="Klenk H.-P."/>
        </authorList>
    </citation>
    <scope>NUCLEOTIDE SEQUENCE [LARGE SCALE GENOMIC DNA]</scope>
    <source>
        <strain evidence="2 3">DSM 11053</strain>
    </source>
</reference>
<feature type="compositionally biased region" description="Low complexity" evidence="1">
    <location>
        <begin position="20"/>
        <end position="33"/>
    </location>
</feature>
<evidence type="ECO:0000313" key="3">
    <source>
        <dbReference type="Proteomes" id="UP000565572"/>
    </source>
</evidence>
<evidence type="ECO:0000256" key="1">
    <source>
        <dbReference type="SAM" id="MobiDB-lite"/>
    </source>
</evidence>
<gene>
    <name evidence="2" type="ORF">FHX39_001949</name>
</gene>
<proteinExistence type="predicted"/>
<protein>
    <submittedName>
        <fullName evidence="2">Streptogramin lyase</fullName>
    </submittedName>
</protein>
<dbReference type="EMBL" id="JACHZG010000001">
    <property type="protein sequence ID" value="MBB3327005.1"/>
    <property type="molecule type" value="Genomic_DNA"/>
</dbReference>